<comment type="caution">
    <text evidence="2">The sequence shown here is derived from an EMBL/GenBank/DDBJ whole genome shotgun (WGS) entry which is preliminary data.</text>
</comment>
<dbReference type="OrthoDB" id="3006091at2759"/>
<organism evidence="2 3">
    <name type="scientific">Suillus plorans</name>
    <dbReference type="NCBI Taxonomy" id="116603"/>
    <lineage>
        <taxon>Eukaryota</taxon>
        <taxon>Fungi</taxon>
        <taxon>Dikarya</taxon>
        <taxon>Basidiomycota</taxon>
        <taxon>Agaricomycotina</taxon>
        <taxon>Agaricomycetes</taxon>
        <taxon>Agaricomycetidae</taxon>
        <taxon>Boletales</taxon>
        <taxon>Suillineae</taxon>
        <taxon>Suillaceae</taxon>
        <taxon>Suillus</taxon>
    </lineage>
</organism>
<protein>
    <submittedName>
        <fullName evidence="2">Uncharacterized protein</fullName>
    </submittedName>
</protein>
<reference evidence="2" key="1">
    <citation type="journal article" date="2020" name="New Phytol.">
        <title>Comparative genomics reveals dynamic genome evolution in host specialist ectomycorrhizal fungi.</title>
        <authorList>
            <person name="Lofgren L.A."/>
            <person name="Nguyen N.H."/>
            <person name="Vilgalys R."/>
            <person name="Ruytinx J."/>
            <person name="Liao H.L."/>
            <person name="Branco S."/>
            <person name="Kuo A."/>
            <person name="LaButti K."/>
            <person name="Lipzen A."/>
            <person name="Andreopoulos W."/>
            <person name="Pangilinan J."/>
            <person name="Riley R."/>
            <person name="Hundley H."/>
            <person name="Na H."/>
            <person name="Barry K."/>
            <person name="Grigoriev I.V."/>
            <person name="Stajich J.E."/>
            <person name="Kennedy P.G."/>
        </authorList>
    </citation>
    <scope>NUCLEOTIDE SEQUENCE</scope>
    <source>
        <strain evidence="2">S12</strain>
    </source>
</reference>
<sequence length="180" mass="19348">MSLISSQPNTSTMDVYGPLTTHEKRSLTCQHNDHNLNYPCECPSASHRACHKSRLRRIILPIALSLLSIGAFLIISHCSEIGDLLEALGLNHEHVSGVLGKRQTTSTGSSFTNKKLYLIVIFVGLVLVLLAAVMLSFWCCKGSFENPLCCPCYLCACCGGLACLECIGCGLCAAGIDEAL</sequence>
<keyword evidence="1" id="KW-0472">Membrane</keyword>
<accession>A0A9P7AY75</accession>
<evidence type="ECO:0000313" key="3">
    <source>
        <dbReference type="Proteomes" id="UP000719766"/>
    </source>
</evidence>
<dbReference type="EMBL" id="JABBWE010000019">
    <property type="protein sequence ID" value="KAG1796440.1"/>
    <property type="molecule type" value="Genomic_DNA"/>
</dbReference>
<dbReference type="AlphaFoldDB" id="A0A9P7AY75"/>
<evidence type="ECO:0000256" key="1">
    <source>
        <dbReference type="SAM" id="Phobius"/>
    </source>
</evidence>
<dbReference type="GeneID" id="64596408"/>
<keyword evidence="3" id="KW-1185">Reference proteome</keyword>
<keyword evidence="1" id="KW-0812">Transmembrane</keyword>
<proteinExistence type="predicted"/>
<dbReference type="RefSeq" id="XP_041161956.1">
    <property type="nucleotide sequence ID" value="XM_041302644.1"/>
</dbReference>
<gene>
    <name evidence="2" type="ORF">HD556DRAFT_1361543</name>
</gene>
<keyword evidence="1" id="KW-1133">Transmembrane helix</keyword>
<feature type="transmembrane region" description="Helical" evidence="1">
    <location>
        <begin position="116"/>
        <end position="140"/>
    </location>
</feature>
<evidence type="ECO:0000313" key="2">
    <source>
        <dbReference type="EMBL" id="KAG1796440.1"/>
    </source>
</evidence>
<dbReference type="Proteomes" id="UP000719766">
    <property type="component" value="Unassembled WGS sequence"/>
</dbReference>
<feature type="transmembrane region" description="Helical" evidence="1">
    <location>
        <begin position="58"/>
        <end position="75"/>
    </location>
</feature>
<name>A0A9P7AY75_9AGAM</name>